<dbReference type="Proteomes" id="UP000708148">
    <property type="component" value="Unassembled WGS sequence"/>
</dbReference>
<accession>A0A8S1J6B7</accession>
<evidence type="ECO:0000313" key="2">
    <source>
        <dbReference type="EMBL" id="CAD7701611.1"/>
    </source>
</evidence>
<dbReference type="AlphaFoldDB" id="A0A8S1J6B7"/>
<name>A0A8S1J6B7_9CHLO</name>
<dbReference type="OrthoDB" id="510469at2759"/>
<proteinExistence type="predicted"/>
<gene>
    <name evidence="2" type="ORF">OSTQU699_LOCUS6968</name>
</gene>
<evidence type="ECO:0000256" key="1">
    <source>
        <dbReference type="SAM" id="MobiDB-lite"/>
    </source>
</evidence>
<feature type="region of interest" description="Disordered" evidence="1">
    <location>
        <begin position="40"/>
        <end position="71"/>
    </location>
</feature>
<evidence type="ECO:0000313" key="3">
    <source>
        <dbReference type="Proteomes" id="UP000708148"/>
    </source>
</evidence>
<keyword evidence="3" id="KW-1185">Reference proteome</keyword>
<protein>
    <submittedName>
        <fullName evidence="2">Uncharacterized protein</fullName>
    </submittedName>
</protein>
<organism evidence="2 3">
    <name type="scientific">Ostreobium quekettii</name>
    <dbReference type="NCBI Taxonomy" id="121088"/>
    <lineage>
        <taxon>Eukaryota</taxon>
        <taxon>Viridiplantae</taxon>
        <taxon>Chlorophyta</taxon>
        <taxon>core chlorophytes</taxon>
        <taxon>Ulvophyceae</taxon>
        <taxon>TCBD clade</taxon>
        <taxon>Bryopsidales</taxon>
        <taxon>Ostreobineae</taxon>
        <taxon>Ostreobiaceae</taxon>
        <taxon>Ostreobium</taxon>
    </lineage>
</organism>
<comment type="caution">
    <text evidence="2">The sequence shown here is derived from an EMBL/GenBank/DDBJ whole genome shotgun (WGS) entry which is preliminary data.</text>
</comment>
<reference evidence="2" key="1">
    <citation type="submission" date="2020-12" db="EMBL/GenBank/DDBJ databases">
        <authorList>
            <person name="Iha C."/>
        </authorList>
    </citation>
    <scope>NUCLEOTIDE SEQUENCE</scope>
</reference>
<dbReference type="EMBL" id="CAJHUC010001583">
    <property type="protein sequence ID" value="CAD7701611.1"/>
    <property type="molecule type" value="Genomic_DNA"/>
</dbReference>
<sequence>MWASRSLGCRLCSRADLCRCHPSRHSIPCTDRTVAFGNDHARRSSGGPVAQHAGAQPLREGSGPQEPAPEEETVTVYFRQEDTFLCAKPGDNILEVEVTKYRSGVTDPRPVVVRSCVACIPPGYKLIEVDEVSDPIWGVDGMDL</sequence>